<feature type="region of interest" description="Disordered" evidence="1">
    <location>
        <begin position="74"/>
        <end position="121"/>
    </location>
</feature>
<protein>
    <submittedName>
        <fullName evidence="2">Uncharacterized protein</fullName>
    </submittedName>
</protein>
<name>A0A8W7PQF0_ANOCL</name>
<feature type="compositionally biased region" description="Low complexity" evidence="1">
    <location>
        <begin position="145"/>
        <end position="155"/>
    </location>
</feature>
<proteinExistence type="predicted"/>
<reference evidence="2" key="1">
    <citation type="submission" date="2022-08" db="UniProtKB">
        <authorList>
            <consortium name="EnsemblMetazoa"/>
        </authorList>
    </citation>
    <scope>IDENTIFICATION</scope>
</reference>
<feature type="region of interest" description="Disordered" evidence="1">
    <location>
        <begin position="47"/>
        <end position="66"/>
    </location>
</feature>
<evidence type="ECO:0000256" key="1">
    <source>
        <dbReference type="SAM" id="MobiDB-lite"/>
    </source>
</evidence>
<accession>A0A8W7PQF0</accession>
<feature type="compositionally biased region" description="Basic residues" evidence="1">
    <location>
        <begin position="156"/>
        <end position="166"/>
    </location>
</feature>
<organism evidence="2">
    <name type="scientific">Anopheles coluzzii</name>
    <name type="common">African malaria mosquito</name>
    <dbReference type="NCBI Taxonomy" id="1518534"/>
    <lineage>
        <taxon>Eukaryota</taxon>
        <taxon>Metazoa</taxon>
        <taxon>Ecdysozoa</taxon>
        <taxon>Arthropoda</taxon>
        <taxon>Hexapoda</taxon>
        <taxon>Insecta</taxon>
        <taxon>Pterygota</taxon>
        <taxon>Neoptera</taxon>
        <taxon>Endopterygota</taxon>
        <taxon>Diptera</taxon>
        <taxon>Nematocera</taxon>
        <taxon>Culicoidea</taxon>
        <taxon>Culicidae</taxon>
        <taxon>Anophelinae</taxon>
        <taxon>Anopheles</taxon>
    </lineage>
</organism>
<dbReference type="VEuPathDB" id="VectorBase:ACON2_042491"/>
<feature type="compositionally biased region" description="Low complexity" evidence="1">
    <location>
        <begin position="98"/>
        <end position="121"/>
    </location>
</feature>
<dbReference type="EnsemblMetazoa" id="ACOM035444-RA">
    <property type="protein sequence ID" value="ACOM035444-PA.1"/>
    <property type="gene ID" value="ACOM035444"/>
</dbReference>
<dbReference type="Proteomes" id="UP000075882">
    <property type="component" value="Unassembled WGS sequence"/>
</dbReference>
<sequence>MIMEGLETLVAPSHHTFLLTESAAAAHFNVLSFDTCGLFKTGTTTTSLGLNNNSTTTPNNNHHHHLYHPYHHQTAVSTATALAHHQPHHHHHQHHSTTQHQQQQQQQQQQHQHNSSASTIVSSSAVSSAIASAASSTAITTHTTATTSVTAASHTSHGHSHHHPNHPHLSLLSTGGGGSTGHHSNDSSTLHSGTGDDHSQSQTDAQAGDLNTPVTTSGDIPSFFGPSTVVEPPPITAEQPLAAAEVRPRAVSIQPVQREIYRPAISASEKPSPLRTDRTLRSESIENINYAISIN</sequence>
<feature type="compositionally biased region" description="Low complexity" evidence="1">
    <location>
        <begin position="47"/>
        <end position="60"/>
    </location>
</feature>
<evidence type="ECO:0000313" key="2">
    <source>
        <dbReference type="EnsemblMetazoa" id="ACOM035444-PA.1"/>
    </source>
</evidence>
<dbReference type="AlphaFoldDB" id="A0A8W7PQF0"/>
<feature type="region of interest" description="Disordered" evidence="1">
    <location>
        <begin position="145"/>
        <end position="232"/>
    </location>
</feature>
<feature type="compositionally biased region" description="Basic residues" evidence="1">
    <location>
        <begin position="85"/>
        <end position="97"/>
    </location>
</feature>